<dbReference type="Proteomes" id="UP000591131">
    <property type="component" value="Unassembled WGS sequence"/>
</dbReference>
<feature type="compositionally biased region" description="Polar residues" evidence="2">
    <location>
        <begin position="526"/>
        <end position="549"/>
    </location>
</feature>
<dbReference type="CDD" id="cd17724">
    <property type="entry name" value="BRCT_p53bp1_rpt2"/>
    <property type="match status" value="1"/>
</dbReference>
<feature type="region of interest" description="Disordered" evidence="2">
    <location>
        <begin position="1"/>
        <end position="55"/>
    </location>
</feature>
<dbReference type="PANTHER" id="PTHR13561:SF20">
    <property type="entry name" value="DNA TOPOISOMERASE 2-BINDING PROTEIN 1"/>
    <property type="match status" value="1"/>
</dbReference>
<feature type="compositionally biased region" description="Low complexity" evidence="2">
    <location>
        <begin position="98"/>
        <end position="112"/>
    </location>
</feature>
<dbReference type="InterPro" id="IPR036420">
    <property type="entry name" value="BRCT_dom_sf"/>
</dbReference>
<feature type="domain" description="BRCT" evidence="3">
    <location>
        <begin position="288"/>
        <end position="377"/>
    </location>
</feature>
<dbReference type="GO" id="GO:0007095">
    <property type="term" value="P:mitotic G2 DNA damage checkpoint signaling"/>
    <property type="evidence" value="ECO:0007669"/>
    <property type="project" value="TreeGrafter"/>
</dbReference>
<reference evidence="4 5" key="1">
    <citation type="submission" date="2020-04" db="EMBL/GenBank/DDBJ databases">
        <title>Perkinsus chesapeaki whole genome sequence.</title>
        <authorList>
            <person name="Bogema D.R."/>
        </authorList>
    </citation>
    <scope>NUCLEOTIDE SEQUENCE [LARGE SCALE GENOMIC DNA]</scope>
    <source>
        <strain evidence="4">ATCC PRA-425</strain>
    </source>
</reference>
<dbReference type="InterPro" id="IPR001357">
    <property type="entry name" value="BRCT_dom"/>
</dbReference>
<feature type="compositionally biased region" description="Basic residues" evidence="2">
    <location>
        <begin position="553"/>
        <end position="562"/>
    </location>
</feature>
<name>A0A7J6L1F5_PERCH</name>
<dbReference type="OrthoDB" id="463904at2759"/>
<sequence>AMIDDGESDASRRKKNDGMAARPLKKESKLSRKHARSTEDEDRSETVRKKLEEKASLYEKMMQSAATMGGGEDTGNRLVNFGDKVKMMDAWQSETERFSSPPSSSSNLPSEEVQGNDGGIRQVFERTYNLPEDREAADAFHAEAEAAQARLRREDEKLVEEDEGRKRRRRVVGKPYWEKFLNPSSESVGEPRPNIDVIYDDILQGMTVSCTGLVLAQRENITKLIGWMGAYDRRELPENLDMLICSNADLKNAKYRMAAHELKSSLKLPGFIEECWKLKGIPQDENKYDLKVFQGMRFCFLGTSTGSLAHFKSLAMANGAASVESSLERCDVAVIDDAFDETALEEATRRGVLIAPTAWIEKCVGEGRTVPVEGEFKPKSMREILKETKVVPDSTCLPACPRFEGELVCLEPLKKEKDGSYEKYRRLCWSCGMLTCDDLFEGTSAGNPEPSARIILFPNDRFREYELVKVSSSSESTLPSESSHLLPLKVHADWLDHLAEAGVTVNGWEILHYRVESVKIRLKRSATSATLEPSQTSRSGAPAASQASSMRRGPSRQVKRSRTGLTYRHTGGTRAVAGRSGLSIGDSTAGLGLDSASLPAIQHVREGRMREGGSRREGIFTGKNIVVLGFTDSGKERAVAMQLKSHGASLETLTGFGTSSVFAYVLEDGTSAPPNASPESLQVSARWVLACAESQRILPVNSSVLYKPCSSRLPLPRFTGVSAMVTDKHKDIFEETKRLVRALGGRA</sequence>
<dbReference type="EMBL" id="JAAPAO010000901">
    <property type="protein sequence ID" value="KAF4652631.1"/>
    <property type="molecule type" value="Genomic_DNA"/>
</dbReference>
<dbReference type="PROSITE" id="PS50172">
    <property type="entry name" value="BRCT"/>
    <property type="match status" value="2"/>
</dbReference>
<feature type="compositionally biased region" description="Basic and acidic residues" evidence="2">
    <location>
        <begin position="44"/>
        <end position="55"/>
    </location>
</feature>
<feature type="non-terminal residue" evidence="4">
    <location>
        <position position="1"/>
    </location>
</feature>
<accession>A0A7J6L1F5</accession>
<dbReference type="AlphaFoldDB" id="A0A7J6L1F5"/>
<evidence type="ECO:0000259" key="3">
    <source>
        <dbReference type="PROSITE" id="PS50172"/>
    </source>
</evidence>
<keyword evidence="1" id="KW-0677">Repeat</keyword>
<feature type="region of interest" description="Disordered" evidence="2">
    <location>
        <begin position="526"/>
        <end position="565"/>
    </location>
</feature>
<feature type="domain" description="BRCT" evidence="3">
    <location>
        <begin position="615"/>
        <end position="705"/>
    </location>
</feature>
<feature type="non-terminal residue" evidence="4">
    <location>
        <position position="747"/>
    </location>
</feature>
<keyword evidence="5" id="KW-1185">Reference proteome</keyword>
<dbReference type="GO" id="GO:0033314">
    <property type="term" value="P:mitotic DNA replication checkpoint signaling"/>
    <property type="evidence" value="ECO:0007669"/>
    <property type="project" value="TreeGrafter"/>
</dbReference>
<evidence type="ECO:0000256" key="2">
    <source>
        <dbReference type="SAM" id="MobiDB-lite"/>
    </source>
</evidence>
<feature type="region of interest" description="Disordered" evidence="2">
    <location>
        <begin position="90"/>
        <end position="119"/>
    </location>
</feature>
<proteinExistence type="predicted"/>
<dbReference type="Gene3D" id="3.40.50.10190">
    <property type="entry name" value="BRCT domain"/>
    <property type="match status" value="3"/>
</dbReference>
<gene>
    <name evidence="4" type="ORF">FOL47_010994</name>
</gene>
<protein>
    <recommendedName>
        <fullName evidence="3">BRCT domain-containing protein</fullName>
    </recommendedName>
</protein>
<dbReference type="SMART" id="SM00292">
    <property type="entry name" value="BRCT"/>
    <property type="match status" value="3"/>
</dbReference>
<evidence type="ECO:0000313" key="5">
    <source>
        <dbReference type="Proteomes" id="UP000591131"/>
    </source>
</evidence>
<dbReference type="InterPro" id="IPR047250">
    <property type="entry name" value="BRCT_p53bp1-like_rpt2"/>
</dbReference>
<dbReference type="GO" id="GO:0006270">
    <property type="term" value="P:DNA replication initiation"/>
    <property type="evidence" value="ECO:0007669"/>
    <property type="project" value="TreeGrafter"/>
</dbReference>
<dbReference type="PANTHER" id="PTHR13561">
    <property type="entry name" value="DNA REPLICATION REGULATOR DPB11-RELATED"/>
    <property type="match status" value="1"/>
</dbReference>
<dbReference type="SUPFAM" id="SSF52113">
    <property type="entry name" value="BRCT domain"/>
    <property type="match status" value="2"/>
</dbReference>
<organism evidence="4 5">
    <name type="scientific">Perkinsus chesapeaki</name>
    <name type="common">Clam parasite</name>
    <name type="synonym">Perkinsus andrewsi</name>
    <dbReference type="NCBI Taxonomy" id="330153"/>
    <lineage>
        <taxon>Eukaryota</taxon>
        <taxon>Sar</taxon>
        <taxon>Alveolata</taxon>
        <taxon>Perkinsozoa</taxon>
        <taxon>Perkinsea</taxon>
        <taxon>Perkinsida</taxon>
        <taxon>Perkinsidae</taxon>
        <taxon>Perkinsus</taxon>
    </lineage>
</organism>
<comment type="caution">
    <text evidence="4">The sequence shown here is derived from an EMBL/GenBank/DDBJ whole genome shotgun (WGS) entry which is preliminary data.</text>
</comment>
<evidence type="ECO:0000313" key="4">
    <source>
        <dbReference type="EMBL" id="KAF4652631.1"/>
    </source>
</evidence>
<evidence type="ECO:0000256" key="1">
    <source>
        <dbReference type="ARBA" id="ARBA00022737"/>
    </source>
</evidence>